<keyword evidence="1" id="KW-0812">Transmembrane</keyword>
<keyword evidence="1" id="KW-1133">Transmembrane helix</keyword>
<evidence type="ECO:0000313" key="3">
    <source>
        <dbReference type="EMBL" id="MDR6373989.1"/>
    </source>
</evidence>
<name>A0AB73I7W3_9BURK</name>
<feature type="transmembrane region" description="Helical" evidence="1">
    <location>
        <begin position="6"/>
        <end position="26"/>
    </location>
</feature>
<dbReference type="EMBL" id="JAVDQN010000001">
    <property type="protein sequence ID" value="MDR6373989.1"/>
    <property type="molecule type" value="Genomic_DNA"/>
</dbReference>
<evidence type="ECO:0000313" key="5">
    <source>
        <dbReference type="Proteomes" id="UP001229486"/>
    </source>
</evidence>
<keyword evidence="1" id="KW-0472">Membrane</keyword>
<evidence type="ECO:0000313" key="4">
    <source>
        <dbReference type="Proteomes" id="UP001185254"/>
    </source>
</evidence>
<gene>
    <name evidence="3" type="ORF">J2776_000665</name>
    <name evidence="2" type="ORF">J2793_001531</name>
</gene>
<dbReference type="Proteomes" id="UP001185254">
    <property type="component" value="Unassembled WGS sequence"/>
</dbReference>
<dbReference type="AlphaFoldDB" id="A0AB73I7W3"/>
<sequence>MNEELISIVMGVTVLLIAVVFTVGHYRREHRRSKLLSELHQVPGWYWQRHQPRN</sequence>
<dbReference type="EMBL" id="JAURTK010000002">
    <property type="protein sequence ID" value="MDP9646098.1"/>
    <property type="molecule type" value="Genomic_DNA"/>
</dbReference>
<reference evidence="2 4" key="1">
    <citation type="submission" date="2023-07" db="EMBL/GenBank/DDBJ databases">
        <title>Sorghum-associated microbial communities from plants grown in Nebraska, USA.</title>
        <authorList>
            <person name="Schachtman D."/>
        </authorList>
    </citation>
    <scope>NUCLEOTIDE SEQUENCE</scope>
    <source>
        <strain evidence="3 4">DS1039</strain>
        <strain evidence="2">DS1061</strain>
    </source>
</reference>
<comment type="caution">
    <text evidence="2">The sequence shown here is derived from an EMBL/GenBank/DDBJ whole genome shotgun (WGS) entry which is preliminary data.</text>
</comment>
<proteinExistence type="predicted"/>
<dbReference type="Proteomes" id="UP001229486">
    <property type="component" value="Unassembled WGS sequence"/>
</dbReference>
<dbReference type="GeneID" id="97034888"/>
<organism evidence="2 5">
    <name type="scientific">Paraburkholderia caledonica</name>
    <dbReference type="NCBI Taxonomy" id="134536"/>
    <lineage>
        <taxon>Bacteria</taxon>
        <taxon>Pseudomonadati</taxon>
        <taxon>Pseudomonadota</taxon>
        <taxon>Betaproteobacteria</taxon>
        <taxon>Burkholderiales</taxon>
        <taxon>Burkholderiaceae</taxon>
        <taxon>Paraburkholderia</taxon>
    </lineage>
</organism>
<dbReference type="RefSeq" id="WP_020065693.1">
    <property type="nucleotide sequence ID" value="NZ_JAQQDN010000002.1"/>
</dbReference>
<protein>
    <submittedName>
        <fullName evidence="2">Uncharacterized protein</fullName>
    </submittedName>
</protein>
<evidence type="ECO:0000313" key="2">
    <source>
        <dbReference type="EMBL" id="MDP9646098.1"/>
    </source>
</evidence>
<accession>A0AB73I7W3</accession>
<evidence type="ECO:0000256" key="1">
    <source>
        <dbReference type="SAM" id="Phobius"/>
    </source>
</evidence>
<keyword evidence="4" id="KW-1185">Reference proteome</keyword>